<dbReference type="Pfam" id="PF00703">
    <property type="entry name" value="Glyco_hydro_2"/>
    <property type="match status" value="1"/>
</dbReference>
<dbReference type="InterPro" id="IPR036156">
    <property type="entry name" value="Beta-gal/glucu_dom_sf"/>
</dbReference>
<evidence type="ECO:0000256" key="3">
    <source>
        <dbReference type="ARBA" id="ARBA00007401"/>
    </source>
</evidence>
<dbReference type="Gene3D" id="2.60.120.260">
    <property type="entry name" value="Galactose-binding domain-like"/>
    <property type="match status" value="1"/>
</dbReference>
<comment type="catalytic activity">
    <reaction evidence="1">
        <text>Hydrolysis of terminal non-reducing beta-D-galactose residues in beta-D-galactosides.</text>
        <dbReference type="EC" id="3.2.1.23"/>
    </reaction>
</comment>
<reference evidence="15" key="1">
    <citation type="submission" date="2017-04" db="EMBL/GenBank/DDBJ databases">
        <authorList>
            <person name="Varghese N."/>
            <person name="Submissions S."/>
        </authorList>
    </citation>
    <scope>NUCLEOTIDE SEQUENCE [LARGE SCALE GENOMIC DNA]</scope>
    <source>
        <strain evidence="15">DSM 16537</strain>
    </source>
</reference>
<dbReference type="PRINTS" id="PR00132">
    <property type="entry name" value="GLHYDRLASE2"/>
</dbReference>
<evidence type="ECO:0000259" key="10">
    <source>
        <dbReference type="Pfam" id="PF00703"/>
    </source>
</evidence>
<dbReference type="EMBL" id="LT838813">
    <property type="protein sequence ID" value="SMD45170.1"/>
    <property type="molecule type" value="Genomic_DNA"/>
</dbReference>
<gene>
    <name evidence="14" type="ORF">SAMN00777080_3815</name>
</gene>
<evidence type="ECO:0000256" key="9">
    <source>
        <dbReference type="ARBA" id="ARBA00032230"/>
    </source>
</evidence>
<dbReference type="InterPro" id="IPR006104">
    <property type="entry name" value="Glyco_hydro_2_N"/>
</dbReference>
<dbReference type="OrthoDB" id="857501at2"/>
<evidence type="ECO:0000259" key="13">
    <source>
        <dbReference type="Pfam" id="PF02929"/>
    </source>
</evidence>
<dbReference type="Gene3D" id="2.70.98.10">
    <property type="match status" value="1"/>
</dbReference>
<dbReference type="InterPro" id="IPR004199">
    <property type="entry name" value="B-gal_small/dom_5"/>
</dbReference>
<dbReference type="RefSeq" id="WP_084121914.1">
    <property type="nucleotide sequence ID" value="NZ_LT838813.1"/>
</dbReference>
<dbReference type="SUPFAM" id="SSF49785">
    <property type="entry name" value="Galactose-binding domain-like"/>
    <property type="match status" value="1"/>
</dbReference>
<dbReference type="InterPro" id="IPR014718">
    <property type="entry name" value="GH-type_carb-bd"/>
</dbReference>
<evidence type="ECO:0000256" key="8">
    <source>
        <dbReference type="ARBA" id="ARBA00023295"/>
    </source>
</evidence>
<keyword evidence="7" id="KW-0106">Calcium</keyword>
<dbReference type="InterPro" id="IPR050347">
    <property type="entry name" value="Bact_Beta-galactosidase"/>
</dbReference>
<evidence type="ECO:0000256" key="1">
    <source>
        <dbReference type="ARBA" id="ARBA00001412"/>
    </source>
</evidence>
<dbReference type="InterPro" id="IPR011013">
    <property type="entry name" value="Gal_mutarotase_sf_dom"/>
</dbReference>
<dbReference type="Pfam" id="PF02929">
    <property type="entry name" value="Bgal_small_N"/>
    <property type="match status" value="1"/>
</dbReference>
<feature type="domain" description="Beta galactosidase small chain/" evidence="13">
    <location>
        <begin position="718"/>
        <end position="850"/>
    </location>
</feature>
<dbReference type="GO" id="GO:0005990">
    <property type="term" value="P:lactose catabolic process"/>
    <property type="evidence" value="ECO:0007669"/>
    <property type="project" value="TreeGrafter"/>
</dbReference>
<dbReference type="GO" id="GO:0009341">
    <property type="term" value="C:beta-galactosidase complex"/>
    <property type="evidence" value="ECO:0007669"/>
    <property type="project" value="TreeGrafter"/>
</dbReference>
<dbReference type="GO" id="GO:0030246">
    <property type="term" value="F:carbohydrate binding"/>
    <property type="evidence" value="ECO:0007669"/>
    <property type="project" value="InterPro"/>
</dbReference>
<evidence type="ECO:0000256" key="4">
    <source>
        <dbReference type="ARBA" id="ARBA00011245"/>
    </source>
</evidence>
<keyword evidence="15" id="KW-1185">Reference proteome</keyword>
<evidence type="ECO:0000313" key="14">
    <source>
        <dbReference type="EMBL" id="SMD45170.1"/>
    </source>
</evidence>
<accession>A0A1W2H8H0</accession>
<evidence type="ECO:0000256" key="6">
    <source>
        <dbReference type="ARBA" id="ARBA00022801"/>
    </source>
</evidence>
<feature type="domain" description="Glycosyl hydrolases family 2 sugar binding" evidence="12">
    <location>
        <begin position="58"/>
        <end position="194"/>
    </location>
</feature>
<comment type="similarity">
    <text evidence="3">Belongs to the glycosyl hydrolase 2 family.</text>
</comment>
<dbReference type="SUPFAM" id="SSF74650">
    <property type="entry name" value="Galactose mutarotase-like"/>
    <property type="match status" value="1"/>
</dbReference>
<evidence type="ECO:0000259" key="11">
    <source>
        <dbReference type="Pfam" id="PF02836"/>
    </source>
</evidence>
<keyword evidence="6" id="KW-0378">Hydrolase</keyword>
<evidence type="ECO:0000256" key="7">
    <source>
        <dbReference type="ARBA" id="ARBA00022837"/>
    </source>
</evidence>
<feature type="domain" description="Glycoside hydrolase family 2 immunoglobulin-like beta-sandwich" evidence="10">
    <location>
        <begin position="218"/>
        <end position="295"/>
    </location>
</feature>
<dbReference type="Pfam" id="PF02837">
    <property type="entry name" value="Glyco_hydro_2_N"/>
    <property type="match status" value="1"/>
</dbReference>
<dbReference type="STRING" id="758820.SAMN00777080_3815"/>
<dbReference type="Gene3D" id="3.20.20.80">
    <property type="entry name" value="Glycosidases"/>
    <property type="match status" value="1"/>
</dbReference>
<comment type="cofactor">
    <cofactor evidence="2">
        <name>Ca(2+)</name>
        <dbReference type="ChEBI" id="CHEBI:29108"/>
    </cofactor>
</comment>
<dbReference type="SUPFAM" id="SSF49303">
    <property type="entry name" value="beta-Galactosidase/glucuronidase domain"/>
    <property type="match status" value="1"/>
</dbReference>
<feature type="domain" description="Glycoside hydrolase family 2 catalytic" evidence="11">
    <location>
        <begin position="298"/>
        <end position="515"/>
    </location>
</feature>
<dbReference type="InterPro" id="IPR006101">
    <property type="entry name" value="Glyco_hydro_2"/>
</dbReference>
<dbReference type="PANTHER" id="PTHR46323:SF2">
    <property type="entry name" value="BETA-GALACTOSIDASE"/>
    <property type="match status" value="1"/>
</dbReference>
<dbReference type="AlphaFoldDB" id="A0A1W2H8H0"/>
<keyword evidence="8" id="KW-0326">Glycosidase</keyword>
<dbReference type="InterPro" id="IPR006103">
    <property type="entry name" value="Glyco_hydro_2_cat"/>
</dbReference>
<dbReference type="GO" id="GO:0004565">
    <property type="term" value="F:beta-galactosidase activity"/>
    <property type="evidence" value="ECO:0007669"/>
    <property type="project" value="UniProtKB-EC"/>
</dbReference>
<comment type="subunit">
    <text evidence="4">Monomer.</text>
</comment>
<dbReference type="InterPro" id="IPR013783">
    <property type="entry name" value="Ig-like_fold"/>
</dbReference>
<evidence type="ECO:0000256" key="2">
    <source>
        <dbReference type="ARBA" id="ARBA00001913"/>
    </source>
</evidence>
<evidence type="ECO:0000256" key="5">
    <source>
        <dbReference type="ARBA" id="ARBA00012756"/>
    </source>
</evidence>
<dbReference type="PANTHER" id="PTHR46323">
    <property type="entry name" value="BETA-GALACTOSIDASE"/>
    <property type="match status" value="1"/>
</dbReference>
<organism evidence="14 15">
    <name type="scientific">Aquiflexum balticum DSM 16537</name>
    <dbReference type="NCBI Taxonomy" id="758820"/>
    <lineage>
        <taxon>Bacteria</taxon>
        <taxon>Pseudomonadati</taxon>
        <taxon>Bacteroidota</taxon>
        <taxon>Cytophagia</taxon>
        <taxon>Cytophagales</taxon>
        <taxon>Cyclobacteriaceae</taxon>
        <taxon>Aquiflexum</taxon>
    </lineage>
</organism>
<sequence>MNSNTLKNILTSVFLIFSFLHSSLAQVDYQRIYLSGKDASQTVDWEFMVSDGRKADTWSTIPVPSNWELHGFGTYNYGHDHKNADRVLGTETGFYKHAFEVPSDWRGKTINIVFEGAMTDTKVKINGKSTGEIHQGGFYRFNYDISKLVNYGKSNTLEVEVNKHSANASVNRAEREADFWIFGGIFRPVYLEVLPNAHFSRLAIDAKSDGTFNSLIEINNPPKNAKVKIEIREKGSDLVIGNIESADISEGSWLSGKIEGIKTWNPEHPHLYEASFILMQNENIVFQKKETFGFRTVELREQDGFYVNGKRVVFKGVNRHSFYPNTGRALSEANHLEDILLMKEMNMNAVRMSHYPPDERFLDLCDSLGLFVLDEVAGWQQGYDTEVGPKIIKATVLKDANHPSVIIWDHGNEGGWDFENEKWFHEYDIQKRPVIYPWLVRNGVDTYHYLRYNAGIQRLTHGQIPFMPTEFMHGLYDGGHGAGLDDYWHAFKRNPVYSGGFLWVFADEAVVRTDRDGELDADGNHAPDGILGPYKEKEGSFYTIKEIWSPIQVQTFNLNANFDGEILIENQYTYSSLVDCKLEWKLFSVNGLESQSENHKKVINLPDILPGETKRIDLDLPDNFDQSDYLSISAYDWNGKELYTWSWPIHSPIDFAARELFEPNSSEMNMVQMEEENGQLKIQAGEMTYFFNLETGNLTKVQKGTKLFSFANGPTVEGMDSQVEKVYWEMDEEGSIQVHMSYSTYPKKATWTVNSSGLLSFESNGPAFGSGGIDFLGISFSYPEEKVKGVKWVGDGPYRVWKNRLKGAEFGLWEKAYNNTMTGYSYDNLIYPEFKGYHANFYAMELQTEEGNIQIYSGTPGMFFKLYNPENPPHATPGVTPKMPKGDISFLHQISPIGNKFSGPETMGPSGEKGSGVSHTGDTPFGIKLWFDFK</sequence>
<dbReference type="InterPro" id="IPR017853">
    <property type="entry name" value="GH"/>
</dbReference>
<dbReference type="InterPro" id="IPR006102">
    <property type="entry name" value="Ig-like_GH2"/>
</dbReference>
<evidence type="ECO:0000313" key="15">
    <source>
        <dbReference type="Proteomes" id="UP000192333"/>
    </source>
</evidence>
<dbReference type="EC" id="3.2.1.23" evidence="5"/>
<evidence type="ECO:0000259" key="12">
    <source>
        <dbReference type="Pfam" id="PF02837"/>
    </source>
</evidence>
<dbReference type="SUPFAM" id="SSF51445">
    <property type="entry name" value="(Trans)glycosidases"/>
    <property type="match status" value="1"/>
</dbReference>
<protein>
    <recommendedName>
        <fullName evidence="5">beta-galactosidase</fullName>
        <ecNumber evidence="5">3.2.1.23</ecNumber>
    </recommendedName>
    <alternativeName>
        <fullName evidence="9">Lactase</fullName>
    </alternativeName>
</protein>
<name>A0A1W2H8H0_9BACT</name>
<dbReference type="Gene3D" id="2.60.40.10">
    <property type="entry name" value="Immunoglobulins"/>
    <property type="match status" value="1"/>
</dbReference>
<dbReference type="InterPro" id="IPR008979">
    <property type="entry name" value="Galactose-bd-like_sf"/>
</dbReference>
<proteinExistence type="inferred from homology"/>
<dbReference type="Pfam" id="PF02836">
    <property type="entry name" value="Glyco_hydro_2_C"/>
    <property type="match status" value="1"/>
</dbReference>
<dbReference type="Proteomes" id="UP000192333">
    <property type="component" value="Chromosome I"/>
</dbReference>